<dbReference type="PANTHER" id="PTHR42915">
    <property type="entry name" value="HYPOTHETICAL 460 KDA PROTEIN IN FEUA-SIGW INTERGENIC REGION [PRECURSOR]"/>
    <property type="match status" value="1"/>
</dbReference>
<proteinExistence type="predicted"/>
<sequence>MNKMRALSLCVSMICACIVHAQIRLGVDCFFDDGHDAYLKGKRVGLITNHTGVNGKLVLTSDLFLEKDRPFTLKALFSPEHGLSGSSYAFEKVKHGKIKGIPVYSLHGETRRPTDKMLKGIHALVYDIQGIGTRPYTYATTLFYIMEEAAKRKIEVIVLDRPNPMGGMIVDGPMLQEEWRSFIGYINVPYCHGMTIGELAHLFNEEYNLKCKLKVIPMKGWSRKMDYKNTGLQWIPPSPHIPESDTPFFCASTGMLGEIELVNIGVGYTLPFKVVGASWIDADEFARALNKQKLPGVYFTPFHYKPFYGSYKGVDCHGVLIVIDNPLIYKPMKVQFALLGILKSLYPKKFKKSLSSVSEKKKTLFCKASGGESVWNILETERFATWKLIEVDKNARESFLIKREKYLRPEYSKN</sequence>
<dbReference type="PIRSF" id="PIRSF016719">
    <property type="entry name" value="UCP016719"/>
    <property type="match status" value="1"/>
</dbReference>
<dbReference type="AlphaFoldDB" id="A0A2A4YMD4"/>
<dbReference type="Gene3D" id="3.40.50.12170">
    <property type="entry name" value="Uncharacterised protein PF07075, DUF1343"/>
    <property type="match status" value="1"/>
</dbReference>
<dbReference type="InterPro" id="IPR008302">
    <property type="entry name" value="NamZ"/>
</dbReference>
<keyword evidence="1" id="KW-0732">Signal</keyword>
<name>A0A2A4YMD4_UNCAE</name>
<gene>
    <name evidence="4" type="ORF">COB11_00995</name>
</gene>
<dbReference type="Pfam" id="PF07075">
    <property type="entry name" value="NamZ_N"/>
    <property type="match status" value="1"/>
</dbReference>
<dbReference type="InterPro" id="IPR048502">
    <property type="entry name" value="NamZ_N"/>
</dbReference>
<evidence type="ECO:0000256" key="1">
    <source>
        <dbReference type="SAM" id="SignalP"/>
    </source>
</evidence>
<dbReference type="GO" id="GO:0033922">
    <property type="term" value="F:peptidoglycan beta-N-acetylmuramidase activity"/>
    <property type="evidence" value="ECO:0007669"/>
    <property type="project" value="InterPro"/>
</dbReference>
<evidence type="ECO:0000313" key="5">
    <source>
        <dbReference type="Proteomes" id="UP000217838"/>
    </source>
</evidence>
<dbReference type="PANTHER" id="PTHR42915:SF1">
    <property type="entry name" value="PEPTIDOGLYCAN BETA-N-ACETYLMURAMIDASE NAMZ"/>
    <property type="match status" value="1"/>
</dbReference>
<evidence type="ECO:0008006" key="6">
    <source>
        <dbReference type="Google" id="ProtNLM"/>
    </source>
</evidence>
<dbReference type="Pfam" id="PF20732">
    <property type="entry name" value="NamZ_C"/>
    <property type="match status" value="1"/>
</dbReference>
<organism evidence="4 5">
    <name type="scientific">Aerophobetes bacterium</name>
    <dbReference type="NCBI Taxonomy" id="2030807"/>
    <lineage>
        <taxon>Bacteria</taxon>
        <taxon>Candidatus Aerophobota</taxon>
    </lineage>
</organism>
<dbReference type="EMBL" id="NVUU01000007">
    <property type="protein sequence ID" value="PCI95861.1"/>
    <property type="molecule type" value="Genomic_DNA"/>
</dbReference>
<feature type="signal peptide" evidence="1">
    <location>
        <begin position="1"/>
        <end position="21"/>
    </location>
</feature>
<evidence type="ECO:0000259" key="2">
    <source>
        <dbReference type="Pfam" id="PF07075"/>
    </source>
</evidence>
<evidence type="ECO:0000313" key="4">
    <source>
        <dbReference type="EMBL" id="PCI95861.1"/>
    </source>
</evidence>
<dbReference type="Gene3D" id="3.90.1150.140">
    <property type="match status" value="1"/>
</dbReference>
<evidence type="ECO:0000259" key="3">
    <source>
        <dbReference type="Pfam" id="PF20732"/>
    </source>
</evidence>
<dbReference type="PROSITE" id="PS51257">
    <property type="entry name" value="PROKAR_LIPOPROTEIN"/>
    <property type="match status" value="1"/>
</dbReference>
<feature type="domain" description="Peptidoglycan beta-N-acetylmuramidase NamZ C-terminal" evidence="3">
    <location>
        <begin position="252"/>
        <end position="407"/>
    </location>
</feature>
<protein>
    <recommendedName>
        <fullName evidence="6">DUF1343 domain-containing protein</fullName>
    </recommendedName>
</protein>
<feature type="chain" id="PRO_5012946766" description="DUF1343 domain-containing protein" evidence="1">
    <location>
        <begin position="22"/>
        <end position="414"/>
    </location>
</feature>
<dbReference type="Proteomes" id="UP000217838">
    <property type="component" value="Unassembled WGS sequence"/>
</dbReference>
<comment type="caution">
    <text evidence="4">The sequence shown here is derived from an EMBL/GenBank/DDBJ whole genome shotgun (WGS) entry which is preliminary data.</text>
</comment>
<reference evidence="5" key="1">
    <citation type="submission" date="2017-08" db="EMBL/GenBank/DDBJ databases">
        <title>A dynamic microbial community with high functional redundancy inhabits the cold, oxic subseafloor aquifer.</title>
        <authorList>
            <person name="Tully B.J."/>
            <person name="Wheat C.G."/>
            <person name="Glazer B.T."/>
            <person name="Huber J.A."/>
        </authorList>
    </citation>
    <scope>NUCLEOTIDE SEQUENCE [LARGE SCALE GENOMIC DNA]</scope>
</reference>
<accession>A0A2A4YMD4</accession>
<dbReference type="InterPro" id="IPR048503">
    <property type="entry name" value="NamZ_C"/>
</dbReference>
<feature type="domain" description="Peptidoglycan beta-N-acetylmuramidase NamZ N-terminal" evidence="2">
    <location>
        <begin position="44"/>
        <end position="244"/>
    </location>
</feature>